<comment type="similarity">
    <text evidence="10">Belongs to the insect chemoreceptor superfamily. Heteromeric odorant receptor channel (TC 1.A.69) family.</text>
</comment>
<evidence type="ECO:0000256" key="5">
    <source>
        <dbReference type="ARBA" id="ARBA00022725"/>
    </source>
</evidence>
<evidence type="ECO:0000256" key="6">
    <source>
        <dbReference type="ARBA" id="ARBA00022989"/>
    </source>
</evidence>
<evidence type="ECO:0000256" key="4">
    <source>
        <dbReference type="ARBA" id="ARBA00022692"/>
    </source>
</evidence>
<proteinExistence type="evidence at transcript level"/>
<accession>A0A0S1TR03</accession>
<gene>
    <name evidence="11" type="primary">OR30</name>
</gene>
<evidence type="ECO:0000256" key="2">
    <source>
        <dbReference type="ARBA" id="ARBA00022475"/>
    </source>
</evidence>
<evidence type="ECO:0000256" key="10">
    <source>
        <dbReference type="RuleBase" id="RU351113"/>
    </source>
</evidence>
<keyword evidence="5 10" id="KW-0552">Olfaction</keyword>
<dbReference type="GO" id="GO:0004984">
    <property type="term" value="F:olfactory receptor activity"/>
    <property type="evidence" value="ECO:0007669"/>
    <property type="project" value="InterPro"/>
</dbReference>
<dbReference type="GO" id="GO:0005886">
    <property type="term" value="C:plasma membrane"/>
    <property type="evidence" value="ECO:0007669"/>
    <property type="project" value="UniProtKB-SubCell"/>
</dbReference>
<dbReference type="GO" id="GO:0007165">
    <property type="term" value="P:signal transduction"/>
    <property type="evidence" value="ECO:0007669"/>
    <property type="project" value="UniProtKB-KW"/>
</dbReference>
<dbReference type="PANTHER" id="PTHR21137">
    <property type="entry name" value="ODORANT RECEPTOR"/>
    <property type="match status" value="1"/>
</dbReference>
<feature type="transmembrane region" description="Helical" evidence="10">
    <location>
        <begin position="69"/>
        <end position="91"/>
    </location>
</feature>
<dbReference type="EMBL" id="KR935727">
    <property type="protein sequence ID" value="ALM26219.1"/>
    <property type="molecule type" value="mRNA"/>
</dbReference>
<evidence type="ECO:0000256" key="9">
    <source>
        <dbReference type="ARBA" id="ARBA00023224"/>
    </source>
</evidence>
<keyword evidence="7 10" id="KW-0472">Membrane</keyword>
<name>A0A0S1TR03_ATHDI</name>
<feature type="transmembrane region" description="Helical" evidence="10">
    <location>
        <begin position="179"/>
        <end position="201"/>
    </location>
</feature>
<keyword evidence="9 10" id="KW-0807">Transducer</keyword>
<dbReference type="AlphaFoldDB" id="A0A0S1TR03"/>
<protein>
    <recommendedName>
        <fullName evidence="10">Odorant receptor</fullName>
    </recommendedName>
</protein>
<comment type="caution">
    <text evidence="10">Lacks conserved residue(s) required for the propagation of feature annotation.</text>
</comment>
<keyword evidence="3 10" id="KW-0716">Sensory transduction</keyword>
<comment type="subcellular location">
    <subcellularLocation>
        <location evidence="1 10">Cell membrane</location>
        <topology evidence="1 10">Multi-pass membrane protein</topology>
    </subcellularLocation>
</comment>
<dbReference type="GO" id="GO:0005549">
    <property type="term" value="F:odorant binding"/>
    <property type="evidence" value="ECO:0007669"/>
    <property type="project" value="InterPro"/>
</dbReference>
<evidence type="ECO:0000313" key="11">
    <source>
        <dbReference type="EMBL" id="ALM26219.1"/>
    </source>
</evidence>
<organism evidence="11">
    <name type="scientific">Athetis dissimilis</name>
    <name type="common">Moth</name>
    <name type="synonym">Proxenus dissimilis</name>
    <dbReference type="NCBI Taxonomy" id="1737331"/>
    <lineage>
        <taxon>Eukaryota</taxon>
        <taxon>Metazoa</taxon>
        <taxon>Ecdysozoa</taxon>
        <taxon>Arthropoda</taxon>
        <taxon>Hexapoda</taxon>
        <taxon>Insecta</taxon>
        <taxon>Pterygota</taxon>
        <taxon>Neoptera</taxon>
        <taxon>Endopterygota</taxon>
        <taxon>Lepidoptera</taxon>
        <taxon>Glossata</taxon>
        <taxon>Ditrysia</taxon>
        <taxon>Noctuoidea</taxon>
        <taxon>Noctuidae</taxon>
        <taxon>Noctuinae</taxon>
        <taxon>Athetis</taxon>
    </lineage>
</organism>
<feature type="transmembrane region" description="Helical" evidence="10">
    <location>
        <begin position="299"/>
        <end position="316"/>
    </location>
</feature>
<feature type="transmembrane region" description="Helical" evidence="10">
    <location>
        <begin position="38"/>
        <end position="57"/>
    </location>
</feature>
<evidence type="ECO:0000256" key="3">
    <source>
        <dbReference type="ARBA" id="ARBA00022606"/>
    </source>
</evidence>
<evidence type="ECO:0000256" key="7">
    <source>
        <dbReference type="ARBA" id="ARBA00023136"/>
    </source>
</evidence>
<keyword evidence="2" id="KW-1003">Cell membrane</keyword>
<dbReference type="PANTHER" id="PTHR21137:SF35">
    <property type="entry name" value="ODORANT RECEPTOR 19A-RELATED"/>
    <property type="match status" value="1"/>
</dbReference>
<reference evidence="11" key="1">
    <citation type="journal article" date="2016" name="PLoS ONE">
        <title>Identification of Putative Chemosensory Receptor Genes from the Athetis dissimilis Antennal Transcriptome.</title>
        <authorList>
            <person name="Dong J."/>
            <person name="Song Y."/>
            <person name="Li W."/>
            <person name="Shi J."/>
            <person name="Wang Z."/>
        </authorList>
    </citation>
    <scope>NUCLEOTIDE SEQUENCE</scope>
    <source>
        <tissue evidence="11">Antenna</tissue>
    </source>
</reference>
<keyword evidence="8 10" id="KW-0675">Receptor</keyword>
<keyword evidence="6 10" id="KW-1133">Transmembrane helix</keyword>
<dbReference type="Pfam" id="PF02949">
    <property type="entry name" value="7tm_6"/>
    <property type="match status" value="1"/>
</dbReference>
<evidence type="ECO:0000256" key="1">
    <source>
        <dbReference type="ARBA" id="ARBA00004651"/>
    </source>
</evidence>
<evidence type="ECO:0000256" key="8">
    <source>
        <dbReference type="ARBA" id="ARBA00023170"/>
    </source>
</evidence>
<sequence length="396" mass="46573">MTQTDLKFDKMFKITTMSMHVNGSHPCSIRGTRWKVQFSIIMINTFCCFLFLLYSIFCHDIKSGKFAEASKNGTMVIVSITITFKYMVLLYQQRSIIELINILERDYETAQNGSKEDMEIVLRYAQRGNTVCKFWLVFGFGTSAIFPMKAFFLMAYYYYKGEFVLVPLFDLTYPQPIEGYKNITIVFWALFVVTLLFAGYASSMYVGFDPMVPIFMLHTCGQLDLLSRRISKLFVEAENNKEIEDGLKKIILKLQDLYKFVDRVKANFSILYEYNMKATTFLLPLTTFQIVEDLRDKRINVEFISFFVGCILHFYMPCYYSDLLMEKSEKFRQSIYACDWEKCPDKRIRQIVLFMMTRARIPMGITTVFYVINLDTFAEMCRQSYTLFNLMNAAWE</sequence>
<dbReference type="InterPro" id="IPR004117">
    <property type="entry name" value="7tm6_olfct_rcpt"/>
</dbReference>
<keyword evidence="4 10" id="KW-0812">Transmembrane</keyword>
<feature type="transmembrane region" description="Helical" evidence="10">
    <location>
        <begin position="134"/>
        <end position="159"/>
    </location>
</feature>